<reference evidence="12" key="1">
    <citation type="submission" date="2020-06" db="EMBL/GenBank/DDBJ databases">
        <title>WGS assembly of Ceratodon purpureus strain R40.</title>
        <authorList>
            <person name="Carey S.B."/>
            <person name="Jenkins J."/>
            <person name="Shu S."/>
            <person name="Lovell J.T."/>
            <person name="Sreedasyam A."/>
            <person name="Maumus F."/>
            <person name="Tiley G.P."/>
            <person name="Fernandez-Pozo N."/>
            <person name="Barry K."/>
            <person name="Chen C."/>
            <person name="Wang M."/>
            <person name="Lipzen A."/>
            <person name="Daum C."/>
            <person name="Saski C.A."/>
            <person name="Payton A.C."/>
            <person name="Mcbreen J.C."/>
            <person name="Conrad R.E."/>
            <person name="Kollar L.M."/>
            <person name="Olsson S."/>
            <person name="Huttunen S."/>
            <person name="Landis J.B."/>
            <person name="Wickett N.J."/>
            <person name="Johnson M.G."/>
            <person name="Rensing S.A."/>
            <person name="Grimwood J."/>
            <person name="Schmutz J."/>
            <person name="Mcdaniel S.F."/>
        </authorList>
    </citation>
    <scope>NUCLEOTIDE SEQUENCE</scope>
    <source>
        <strain evidence="12">R40</strain>
    </source>
</reference>
<feature type="region of interest" description="Disordered" evidence="9">
    <location>
        <begin position="665"/>
        <end position="687"/>
    </location>
</feature>
<dbReference type="EC" id="3.6.4.13" evidence="2"/>
<feature type="compositionally biased region" description="Basic and acidic residues" evidence="9">
    <location>
        <begin position="213"/>
        <end position="228"/>
    </location>
</feature>
<evidence type="ECO:0000256" key="9">
    <source>
        <dbReference type="SAM" id="MobiDB-lite"/>
    </source>
</evidence>
<feature type="domain" description="Helicase C-terminal" evidence="11">
    <location>
        <begin position="761"/>
        <end position="940"/>
    </location>
</feature>
<dbReference type="Pfam" id="PF21010">
    <property type="entry name" value="HA2_C"/>
    <property type="match status" value="1"/>
</dbReference>
<keyword evidence="6" id="KW-0067">ATP-binding</keyword>
<evidence type="ECO:0000256" key="8">
    <source>
        <dbReference type="SAM" id="Coils"/>
    </source>
</evidence>
<dbReference type="GO" id="GO:0005524">
    <property type="term" value="F:ATP binding"/>
    <property type="evidence" value="ECO:0007669"/>
    <property type="project" value="UniProtKB-KW"/>
</dbReference>
<dbReference type="GO" id="GO:0000462">
    <property type="term" value="P:maturation of SSU-rRNA from tricistronic rRNA transcript (SSU-rRNA, 5.8S rRNA, LSU-rRNA)"/>
    <property type="evidence" value="ECO:0007669"/>
    <property type="project" value="TreeGrafter"/>
</dbReference>
<evidence type="ECO:0000259" key="11">
    <source>
        <dbReference type="PROSITE" id="PS51194"/>
    </source>
</evidence>
<dbReference type="PROSITE" id="PS51194">
    <property type="entry name" value="HELICASE_CTER"/>
    <property type="match status" value="1"/>
</dbReference>
<proteinExistence type="inferred from homology"/>
<evidence type="ECO:0000256" key="6">
    <source>
        <dbReference type="ARBA" id="ARBA00022840"/>
    </source>
</evidence>
<keyword evidence="4" id="KW-0378">Hydrolase</keyword>
<keyword evidence="5" id="KW-0347">Helicase</keyword>
<feature type="region of interest" description="Disordered" evidence="9">
    <location>
        <begin position="131"/>
        <end position="167"/>
    </location>
</feature>
<dbReference type="EMBL" id="CM026424">
    <property type="protein sequence ID" value="KAG0581346.1"/>
    <property type="molecule type" value="Genomic_DNA"/>
</dbReference>
<gene>
    <name evidence="12" type="ORF">KC19_4G244200</name>
</gene>
<feature type="region of interest" description="Disordered" evidence="9">
    <location>
        <begin position="198"/>
        <end position="241"/>
    </location>
</feature>
<feature type="region of interest" description="Disordered" evidence="9">
    <location>
        <begin position="700"/>
        <end position="776"/>
    </location>
</feature>
<dbReference type="PANTHER" id="PTHR18934">
    <property type="entry name" value="ATP-DEPENDENT RNA HELICASE"/>
    <property type="match status" value="1"/>
</dbReference>
<dbReference type="GO" id="GO:0005730">
    <property type="term" value="C:nucleolus"/>
    <property type="evidence" value="ECO:0007669"/>
    <property type="project" value="TreeGrafter"/>
</dbReference>
<evidence type="ECO:0000256" key="5">
    <source>
        <dbReference type="ARBA" id="ARBA00022806"/>
    </source>
</evidence>
<dbReference type="SMART" id="SM00490">
    <property type="entry name" value="HELICc"/>
    <property type="match status" value="1"/>
</dbReference>
<dbReference type="InterPro" id="IPR002464">
    <property type="entry name" value="DNA/RNA_helicase_DEAH_CS"/>
</dbReference>
<dbReference type="GO" id="GO:0003723">
    <property type="term" value="F:RNA binding"/>
    <property type="evidence" value="ECO:0007669"/>
    <property type="project" value="TreeGrafter"/>
</dbReference>
<dbReference type="FunFam" id="3.40.50.300:FF:000637">
    <property type="entry name" value="ATP-dependent RNA helicase DHX37/DHR1"/>
    <property type="match status" value="1"/>
</dbReference>
<feature type="compositionally biased region" description="Basic and acidic residues" evidence="9">
    <location>
        <begin position="149"/>
        <end position="162"/>
    </location>
</feature>
<feature type="coiled-coil region" evidence="8">
    <location>
        <begin position="21"/>
        <end position="57"/>
    </location>
</feature>
<dbReference type="CDD" id="cd18791">
    <property type="entry name" value="SF2_C_RHA"/>
    <property type="match status" value="1"/>
</dbReference>
<dbReference type="Gene3D" id="3.40.50.300">
    <property type="entry name" value="P-loop containing nucleotide triphosphate hydrolases"/>
    <property type="match status" value="3"/>
</dbReference>
<evidence type="ECO:0000313" key="13">
    <source>
        <dbReference type="Proteomes" id="UP000822688"/>
    </source>
</evidence>
<dbReference type="InterPro" id="IPR007502">
    <property type="entry name" value="Helicase-assoc_dom"/>
</dbReference>
<dbReference type="SMART" id="SM00487">
    <property type="entry name" value="DEXDc"/>
    <property type="match status" value="1"/>
</dbReference>
<dbReference type="GO" id="GO:0003724">
    <property type="term" value="F:RNA helicase activity"/>
    <property type="evidence" value="ECO:0007669"/>
    <property type="project" value="UniProtKB-EC"/>
</dbReference>
<evidence type="ECO:0000313" key="12">
    <source>
        <dbReference type="EMBL" id="KAG0581346.1"/>
    </source>
</evidence>
<dbReference type="Pfam" id="PF04408">
    <property type="entry name" value="WHD_HA2"/>
    <property type="match status" value="1"/>
</dbReference>
<dbReference type="Pfam" id="PF07717">
    <property type="entry name" value="OB_NTP_bind"/>
    <property type="match status" value="1"/>
</dbReference>
<dbReference type="InterPro" id="IPR011709">
    <property type="entry name" value="DEAD-box_helicase_OB_fold"/>
</dbReference>
<dbReference type="Pfam" id="PF23362">
    <property type="entry name" value="DHX37_C"/>
    <property type="match status" value="1"/>
</dbReference>
<keyword evidence="3" id="KW-0547">Nucleotide-binding</keyword>
<comment type="caution">
    <text evidence="12">The sequence shown here is derived from an EMBL/GenBank/DDBJ whole genome shotgun (WGS) entry which is preliminary data.</text>
</comment>
<feature type="compositionally biased region" description="Acidic residues" evidence="9">
    <location>
        <begin position="720"/>
        <end position="759"/>
    </location>
</feature>
<evidence type="ECO:0000259" key="10">
    <source>
        <dbReference type="PROSITE" id="PS51192"/>
    </source>
</evidence>
<feature type="compositionally biased region" description="Gly residues" evidence="9">
    <location>
        <begin position="707"/>
        <end position="717"/>
    </location>
</feature>
<dbReference type="InterPro" id="IPR027417">
    <property type="entry name" value="P-loop_NTPase"/>
</dbReference>
<organism evidence="12 13">
    <name type="scientific">Ceratodon purpureus</name>
    <name type="common">Fire moss</name>
    <name type="synonym">Dicranum purpureum</name>
    <dbReference type="NCBI Taxonomy" id="3225"/>
    <lineage>
        <taxon>Eukaryota</taxon>
        <taxon>Viridiplantae</taxon>
        <taxon>Streptophyta</taxon>
        <taxon>Embryophyta</taxon>
        <taxon>Bryophyta</taxon>
        <taxon>Bryophytina</taxon>
        <taxon>Bryopsida</taxon>
        <taxon>Dicranidae</taxon>
        <taxon>Pseudoditrichales</taxon>
        <taxon>Ditrichaceae</taxon>
        <taxon>Ceratodon</taxon>
    </lineage>
</organism>
<accession>A0A8T0IEN5</accession>
<dbReference type="CDD" id="cd17982">
    <property type="entry name" value="DEXHc_DHX37"/>
    <property type="match status" value="1"/>
</dbReference>
<evidence type="ECO:0000256" key="3">
    <source>
        <dbReference type="ARBA" id="ARBA00022741"/>
    </source>
</evidence>
<sequence>MAEKAPTVHYRKVMARKKFEQEQQARVSKNTQRKLRRLQEEEEKKRLRVEVMETLRKHKLADDKFDLLHSSGTLGQEESMKEKLQRAMNFKRAGLPVPDDIPLFRERPSGEHAEQDLMDEDPELVRGSVLKKGNHLSRLDSQDNGAGSMEERKESALSKELSDLDSPVASKSLKRKKFTVGIDLDTVEDINQRFAANNSAGVDGTHHVGVSDTKSHGDRGEKLRKKDNGFGNSSLASNGMVEPVLEVDSVEHGNPEKKSRKNDVPDNAAPIQDVEMSAAVESSGVASNINDTNSQEAPKSKKKKKKKKKGKVAEETSLVTDVDIEVAPVTETDGVDEVAAPAVQVEDLLPSLRPQDMYLKEALDTQSVKVDLKLRKVVVPISRPEDVVKGRENLPIVMMEQEIIEAISDNDVVIVCGETGCGKTTQVPQFLFEAGFGSSLCPEKSGVIGVTQPRRVAVLATAKRVAYEMNVALGQEVGFQVRHDRKIGNKSCIKFMTDGILLREVQADFLLKKYSIIVLDEAHERSLNTDILIGMLSRILPLRKKLYEDHCKKEEQLRLAGGTSSEAPVMPLKLVIMSATLRVEDFTSNRRMFSLPPPVIQVPARQFPVTVHFSAKTEMLDYVGRAQKKVCAIHRKLPPGGILVFLTGQREVEYLCRKLRRAFKPRKNDEQAKETNAESEDSGQKTDVQGVTLESISNAMDGHLSKSGGGDSSGLGGIAEADENDGEKDDDERFSDSDDEDFDRDGDDDSLSDSDEDEVMNLQSSLDGVEENKTATDADQIMKDPGQVDSVTGIGGTLKDKLDQSTDPGPLYVLPLYAMLPAAAQLRVFAQVPEGARLVVVATNVAETSITIPGIRYVVDTGRSKERDFDRANGVSKYEVRWISKASANQRAGRAGRTGPGHCYRLYSSAVFNNVFPKFSPPEMSTAPIEGVVLVMKRMGISKVVNFPFPTPPERQALVEAERCLRALSALDSDTGNLTAIGKAMAVYPISPRHARMILAALHASQGMDGKGHIVLAFAVAAAAALSLENPFLRESGVEEEDSPAVAAQASDKKGKNQALTNTAEKLSKKKGKDDDSELTAEEKKKRKQRRAEAGRAHGKYRNTHSDALSVVNALWAYEKAENRDQFCEVNYLHAKTMQEMAKLRQQLSQLVVQYSLDAGAQSNEQFGLKAGSGLTKEYLLECERAWHCKSQVKLNINQEMVLQQAILAGWADRVAHRLSARERALIVEEADGKRKAIRYQACAVEETVFLHPASALAREAPEFLVYNEIISTGRPYMWGVTGVQATWLVSHATPLCTFSKPVADPPPWYDSITDTVNCWVLPSFGPHLWELPPHSIPLKNSKARAAVFAAALLEGKVVPSFGSLLPYLAADPAIITKPESHGQLRVGELLHKLGTGPNGVDSRQKLAAAWQRDPSYLYAEVLAWVQSKAHAKFQQIWSQGQKEASIEGSTLYNKQAKKKKH</sequence>
<dbReference type="SUPFAM" id="SSF52540">
    <property type="entry name" value="P-loop containing nucleoside triphosphate hydrolases"/>
    <property type="match status" value="1"/>
</dbReference>
<dbReference type="Pfam" id="PF00270">
    <property type="entry name" value="DEAD"/>
    <property type="match status" value="1"/>
</dbReference>
<dbReference type="InterPro" id="IPR011545">
    <property type="entry name" value="DEAD/DEAH_box_helicase_dom"/>
</dbReference>
<dbReference type="PROSITE" id="PS51192">
    <property type="entry name" value="HELICASE_ATP_BIND_1"/>
    <property type="match status" value="1"/>
</dbReference>
<dbReference type="PANTHER" id="PTHR18934:SF99">
    <property type="entry name" value="ATP-DEPENDENT RNA HELICASE DHX37-RELATED"/>
    <property type="match status" value="1"/>
</dbReference>
<protein>
    <recommendedName>
        <fullName evidence="2">RNA helicase</fullName>
        <ecNumber evidence="2">3.6.4.13</ecNumber>
    </recommendedName>
</protein>
<dbReference type="InterPro" id="IPR048333">
    <property type="entry name" value="HA2_WH"/>
</dbReference>
<dbReference type="Gene3D" id="1.20.120.1080">
    <property type="match status" value="1"/>
</dbReference>
<keyword evidence="13" id="KW-1185">Reference proteome</keyword>
<dbReference type="Pfam" id="PF00271">
    <property type="entry name" value="Helicase_C"/>
    <property type="match status" value="1"/>
</dbReference>
<feature type="region of interest" description="Disordered" evidence="9">
    <location>
        <begin position="1037"/>
        <end position="1101"/>
    </location>
</feature>
<evidence type="ECO:0000256" key="2">
    <source>
        <dbReference type="ARBA" id="ARBA00012552"/>
    </source>
</evidence>
<feature type="compositionally biased region" description="Basic and acidic residues" evidence="9">
    <location>
        <begin position="666"/>
        <end position="676"/>
    </location>
</feature>
<comment type="similarity">
    <text evidence="1">Belongs to the DEAD box helicase family. DEAH subfamily.</text>
</comment>
<dbReference type="InterPro" id="IPR001650">
    <property type="entry name" value="Helicase_C-like"/>
</dbReference>
<name>A0A8T0IEN5_CERPU</name>
<dbReference type="InterPro" id="IPR056371">
    <property type="entry name" value="DHX37-like_C"/>
</dbReference>
<feature type="region of interest" description="Disordered" evidence="9">
    <location>
        <begin position="279"/>
        <end position="314"/>
    </location>
</feature>
<dbReference type="SMART" id="SM00847">
    <property type="entry name" value="HA2"/>
    <property type="match status" value="1"/>
</dbReference>
<feature type="domain" description="Helicase ATP-binding" evidence="10">
    <location>
        <begin position="404"/>
        <end position="599"/>
    </location>
</feature>
<evidence type="ECO:0000256" key="1">
    <source>
        <dbReference type="ARBA" id="ARBA00008792"/>
    </source>
</evidence>
<evidence type="ECO:0000256" key="4">
    <source>
        <dbReference type="ARBA" id="ARBA00022801"/>
    </source>
</evidence>
<comment type="catalytic activity">
    <reaction evidence="7">
        <text>ATP + H2O = ADP + phosphate + H(+)</text>
        <dbReference type="Rhea" id="RHEA:13065"/>
        <dbReference type="ChEBI" id="CHEBI:15377"/>
        <dbReference type="ChEBI" id="CHEBI:15378"/>
        <dbReference type="ChEBI" id="CHEBI:30616"/>
        <dbReference type="ChEBI" id="CHEBI:43474"/>
        <dbReference type="ChEBI" id="CHEBI:456216"/>
        <dbReference type="EC" id="3.6.4.13"/>
    </reaction>
</comment>
<dbReference type="PROSITE" id="PS00690">
    <property type="entry name" value="DEAH_ATP_HELICASE"/>
    <property type="match status" value="1"/>
</dbReference>
<keyword evidence="8" id="KW-0175">Coiled coil</keyword>
<dbReference type="InterPro" id="IPR014001">
    <property type="entry name" value="Helicase_ATP-bd"/>
</dbReference>
<dbReference type="GO" id="GO:0016787">
    <property type="term" value="F:hydrolase activity"/>
    <property type="evidence" value="ECO:0007669"/>
    <property type="project" value="UniProtKB-KW"/>
</dbReference>
<evidence type="ECO:0000256" key="7">
    <source>
        <dbReference type="ARBA" id="ARBA00047984"/>
    </source>
</evidence>
<dbReference type="Proteomes" id="UP000822688">
    <property type="component" value="Chromosome 4"/>
</dbReference>
<feature type="compositionally biased region" description="Basic residues" evidence="9">
    <location>
        <begin position="300"/>
        <end position="310"/>
    </location>
</feature>
<feature type="compositionally biased region" description="Polar residues" evidence="9">
    <location>
        <begin position="284"/>
        <end position="297"/>
    </location>
</feature>